<feature type="compositionally biased region" description="Gly residues" evidence="3">
    <location>
        <begin position="105"/>
        <end position="116"/>
    </location>
</feature>
<keyword evidence="2" id="KW-0963">Cytoplasm</keyword>
<feature type="domain" description="Hyaluronan/mRNA-binding protein" evidence="4">
    <location>
        <begin position="150"/>
        <end position="181"/>
    </location>
</feature>
<dbReference type="AlphaFoldDB" id="A0A7I8JSV9"/>
<dbReference type="Pfam" id="PF04774">
    <property type="entry name" value="HABP4_PAI-RBP1"/>
    <property type="match status" value="1"/>
</dbReference>
<dbReference type="PANTHER" id="PTHR12299">
    <property type="entry name" value="HYALURONIC ACID-BINDING PROTEIN 4"/>
    <property type="match status" value="1"/>
</dbReference>
<evidence type="ECO:0000256" key="3">
    <source>
        <dbReference type="SAM" id="MobiDB-lite"/>
    </source>
</evidence>
<dbReference type="InterPro" id="IPR019084">
    <property type="entry name" value="STM1-like_N"/>
</dbReference>
<evidence type="ECO:0000259" key="5">
    <source>
        <dbReference type="Pfam" id="PF09598"/>
    </source>
</evidence>
<feature type="region of interest" description="Disordered" evidence="3">
    <location>
        <begin position="1"/>
        <end position="60"/>
    </location>
</feature>
<organism evidence="6">
    <name type="scientific">Spirodela intermedia</name>
    <name type="common">Intermediate duckweed</name>
    <dbReference type="NCBI Taxonomy" id="51605"/>
    <lineage>
        <taxon>Eukaryota</taxon>
        <taxon>Viridiplantae</taxon>
        <taxon>Streptophyta</taxon>
        <taxon>Embryophyta</taxon>
        <taxon>Tracheophyta</taxon>
        <taxon>Spermatophyta</taxon>
        <taxon>Magnoliopsida</taxon>
        <taxon>Liliopsida</taxon>
        <taxon>Araceae</taxon>
        <taxon>Lemnoideae</taxon>
        <taxon>Spirodela</taxon>
    </lineage>
</organism>
<accession>A0A7I8JSV9</accession>
<dbReference type="GO" id="GO:0005634">
    <property type="term" value="C:nucleus"/>
    <property type="evidence" value="ECO:0007669"/>
    <property type="project" value="TreeGrafter"/>
</dbReference>
<dbReference type="EMBL" id="LR743604">
    <property type="protein sequence ID" value="CAA2633764.1"/>
    <property type="molecule type" value="Genomic_DNA"/>
</dbReference>
<keyword evidence="7" id="KW-1185">Reference proteome</keyword>
<protein>
    <submittedName>
        <fullName evidence="6">Uncharacterized protein</fullName>
    </submittedName>
</protein>
<comment type="subcellular location">
    <subcellularLocation>
        <location evidence="1">Cytoplasm</location>
    </subcellularLocation>
</comment>
<feature type="region of interest" description="Disordered" evidence="3">
    <location>
        <begin position="80"/>
        <end position="125"/>
    </location>
</feature>
<dbReference type="Pfam" id="PF09598">
    <property type="entry name" value="Stm1_N"/>
    <property type="match status" value="1"/>
</dbReference>
<feature type="domain" description="STM1-like N-terminal" evidence="5">
    <location>
        <begin position="1"/>
        <end position="63"/>
    </location>
</feature>
<dbReference type="GO" id="GO:0003723">
    <property type="term" value="F:RNA binding"/>
    <property type="evidence" value="ECO:0007669"/>
    <property type="project" value="InterPro"/>
</dbReference>
<proteinExistence type="predicted"/>
<dbReference type="Proteomes" id="UP001189122">
    <property type="component" value="Unassembled WGS sequence"/>
</dbReference>
<evidence type="ECO:0000313" key="7">
    <source>
        <dbReference type="Proteomes" id="UP001189122"/>
    </source>
</evidence>
<gene>
    <name evidence="6" type="ORF">SI7747_17019247</name>
</gene>
<sequence length="301" mass="33931">MATANPFDLLGDDDSDDPSLLIAAQQQKNRRQETSPVAAGATIGKLPAKPPPPAQAGYQERQRTNAWWFSWRHWWWPRRSGRGRGGRGGGPGQGRDFENGNLNGLSGGYGGAGGGGEDGDKGRPLDRERALRWPTSAVPWRPPRWIRAPGRVYERRSGTGRGYENKREGYGRGNWGKPTEMLLHMMLINMHSINIISDSVVVSKRQTEIPSWLMYATLKTSLGQRKLYVVDECFIRIGRLRHSRDKRLVSSYNFSRVYMRLFLVGEPGGNGRWVVELEFAVFFIFSPQVLPSVFFFSAGQY</sequence>
<evidence type="ECO:0000256" key="2">
    <source>
        <dbReference type="ARBA" id="ARBA00022490"/>
    </source>
</evidence>
<evidence type="ECO:0000313" key="6">
    <source>
        <dbReference type="EMBL" id="CAA2633764.1"/>
    </source>
</evidence>
<evidence type="ECO:0000256" key="1">
    <source>
        <dbReference type="ARBA" id="ARBA00004496"/>
    </source>
</evidence>
<dbReference type="InterPro" id="IPR006861">
    <property type="entry name" value="HABP4_PAIRBP1-bd"/>
</dbReference>
<reference evidence="6 7" key="1">
    <citation type="submission" date="2019-12" db="EMBL/GenBank/DDBJ databases">
        <authorList>
            <person name="Scholz U."/>
            <person name="Mascher M."/>
            <person name="Fiebig A."/>
        </authorList>
    </citation>
    <scope>NUCLEOTIDE SEQUENCE</scope>
</reference>
<evidence type="ECO:0000259" key="4">
    <source>
        <dbReference type="Pfam" id="PF04774"/>
    </source>
</evidence>
<dbReference type="InterPro" id="IPR039764">
    <property type="entry name" value="HABP4/SERBP1-like"/>
</dbReference>
<dbReference type="GO" id="GO:0005737">
    <property type="term" value="C:cytoplasm"/>
    <property type="evidence" value="ECO:0007669"/>
    <property type="project" value="UniProtKB-SubCell"/>
</dbReference>
<dbReference type="EMBL" id="CACRZD030000017">
    <property type="protein sequence ID" value="CAA6672831.1"/>
    <property type="molecule type" value="Genomic_DNA"/>
</dbReference>
<name>A0A7I8JSV9_SPIIN</name>
<dbReference type="PANTHER" id="PTHR12299:SF17">
    <property type="entry name" value="AT19571P-RELATED"/>
    <property type="match status" value="1"/>
</dbReference>